<evidence type="ECO:0000259" key="2">
    <source>
        <dbReference type="Pfam" id="PF24867"/>
    </source>
</evidence>
<feature type="transmembrane region" description="Helical" evidence="1">
    <location>
        <begin position="232"/>
        <end position="252"/>
    </location>
</feature>
<dbReference type="AlphaFoldDB" id="A0A445FPC0"/>
<dbReference type="EMBL" id="QZWG01000018">
    <property type="protein sequence ID" value="RZB50724.1"/>
    <property type="molecule type" value="Genomic_DNA"/>
</dbReference>
<reference evidence="3 4" key="1">
    <citation type="submission" date="2018-09" db="EMBL/GenBank/DDBJ databases">
        <title>A high-quality reference genome of wild soybean provides a powerful tool to mine soybean genomes.</title>
        <authorList>
            <person name="Xie M."/>
            <person name="Chung C.Y.L."/>
            <person name="Li M.-W."/>
            <person name="Wong F.-L."/>
            <person name="Chan T.-F."/>
            <person name="Lam H.-M."/>
        </authorList>
    </citation>
    <scope>NUCLEOTIDE SEQUENCE [LARGE SCALE GENOMIC DNA]</scope>
    <source>
        <strain evidence="4">cv. W05</strain>
        <tissue evidence="3">Hypocotyl of etiolated seedlings</tissue>
    </source>
</reference>
<sequence length="598" mass="68119">MMSSTIVPLTTDLALLSQIHLCHDFIIIAYLYISITIRKRKHYTTHDLPLQSPLNLELKYKILGGSSLPTTFKTCNFIMNCDTIIAIFRSLSAWAHHRHVQPKGQPTWSLEASLLETSWKIPEKETLWKKCYDEGKVPRNVTLWPTFLCSGAYNRAVSTHSEVAPAVTCLPSRRSVSAVCRRSLYRGMVAPEDFAFVLFSIIYMYFLSKMAFPSLLPSKEEPLVFNPKNKVLALYVFVGAIIGLYAPIAYILEGIFEGDKEGIKAAAPHVFLLSSQVFMEGVAFSGRFSTPMRAFVPVFYNSRRIFTIVDWLRSEINKVNEVHSGSDRRIFVGRDSDLNVRKPVEHSSDAKLAGESDPLGELMKILFYVYQNPVEVPWEANQFGLPEIGAKFYITHADLAEIISGDKCLNIAILQLWTIFMNECGRSKADQSLYGLLEPQSIQNAKERRQQCQQYIETWVKESQRQLYLGAYLNQAHWQLFVLHPRENTVVWFCSLRKKPDINIKGAINSAMKTITSSFEGMSNQGAPRWVEPKTNVQSGGFECGYYVMHWMWCIVTAGLKDDWHKCFSDGSSLDVEAITSVRQKWTTYFLSFRKSSC</sequence>
<keyword evidence="1" id="KW-1133">Transmembrane helix</keyword>
<proteinExistence type="predicted"/>
<feature type="transmembrane region" description="Helical" evidence="1">
    <location>
        <begin position="13"/>
        <end position="33"/>
    </location>
</feature>
<protein>
    <recommendedName>
        <fullName evidence="2">DUF7733 domain-containing protein</fullName>
    </recommendedName>
</protein>
<dbReference type="PANTHER" id="PTHR33829">
    <property type="entry name" value="OSJNBA0044M19.10 PROTEIN"/>
    <property type="match status" value="1"/>
</dbReference>
<comment type="caution">
    <text evidence="3">The sequence shown here is derived from an EMBL/GenBank/DDBJ whole genome shotgun (WGS) entry which is preliminary data.</text>
</comment>
<keyword evidence="4" id="KW-1185">Reference proteome</keyword>
<dbReference type="Pfam" id="PF24867">
    <property type="entry name" value="DUF7733"/>
    <property type="match status" value="1"/>
</dbReference>
<dbReference type="SUPFAM" id="SSF54001">
    <property type="entry name" value="Cysteine proteinases"/>
    <property type="match status" value="1"/>
</dbReference>
<feature type="domain" description="DUF7733" evidence="2">
    <location>
        <begin position="186"/>
        <end position="334"/>
    </location>
</feature>
<keyword evidence="1" id="KW-0472">Membrane</keyword>
<evidence type="ECO:0000256" key="1">
    <source>
        <dbReference type="SAM" id="Phobius"/>
    </source>
</evidence>
<name>A0A445FPC0_GLYSO</name>
<dbReference type="InterPro" id="IPR056635">
    <property type="entry name" value="DUF7733"/>
</dbReference>
<dbReference type="Gene3D" id="3.40.395.10">
    <property type="entry name" value="Adenoviral Proteinase, Chain A"/>
    <property type="match status" value="1"/>
</dbReference>
<organism evidence="3 4">
    <name type="scientific">Glycine soja</name>
    <name type="common">Wild soybean</name>
    <dbReference type="NCBI Taxonomy" id="3848"/>
    <lineage>
        <taxon>Eukaryota</taxon>
        <taxon>Viridiplantae</taxon>
        <taxon>Streptophyta</taxon>
        <taxon>Embryophyta</taxon>
        <taxon>Tracheophyta</taxon>
        <taxon>Spermatophyta</taxon>
        <taxon>Magnoliopsida</taxon>
        <taxon>eudicotyledons</taxon>
        <taxon>Gunneridae</taxon>
        <taxon>Pentapetalae</taxon>
        <taxon>rosids</taxon>
        <taxon>fabids</taxon>
        <taxon>Fabales</taxon>
        <taxon>Fabaceae</taxon>
        <taxon>Papilionoideae</taxon>
        <taxon>50 kb inversion clade</taxon>
        <taxon>NPAAA clade</taxon>
        <taxon>indigoferoid/millettioid clade</taxon>
        <taxon>Phaseoleae</taxon>
        <taxon>Glycine</taxon>
        <taxon>Glycine subgen. Soja</taxon>
    </lineage>
</organism>
<evidence type="ECO:0000313" key="3">
    <source>
        <dbReference type="EMBL" id="RZB50724.1"/>
    </source>
</evidence>
<dbReference type="Proteomes" id="UP000289340">
    <property type="component" value="Chromosome 18"/>
</dbReference>
<evidence type="ECO:0000313" key="4">
    <source>
        <dbReference type="Proteomes" id="UP000289340"/>
    </source>
</evidence>
<gene>
    <name evidence="3" type="ORF">D0Y65_047561</name>
</gene>
<accession>A0A445FPC0</accession>
<dbReference type="InterPro" id="IPR038765">
    <property type="entry name" value="Papain-like_cys_pep_sf"/>
</dbReference>
<keyword evidence="1" id="KW-0812">Transmembrane</keyword>
<dbReference type="PANTHER" id="PTHR33829:SF1">
    <property type="entry name" value="TRANSMEMBRANE PROTEIN"/>
    <property type="match status" value="1"/>
</dbReference>
<feature type="transmembrane region" description="Helical" evidence="1">
    <location>
        <begin position="194"/>
        <end position="212"/>
    </location>
</feature>